<dbReference type="RefSeq" id="WP_268711327.1">
    <property type="nucleotide sequence ID" value="NZ_JAKUVW010000004.1"/>
</dbReference>
<gene>
    <name evidence="1" type="ORF">MK395_04065</name>
</gene>
<evidence type="ECO:0000313" key="1">
    <source>
        <dbReference type="EMBL" id="MCY7059977.1"/>
    </source>
</evidence>
<organism evidence="1 2">
    <name type="scientific">Streptococcus oralis</name>
    <dbReference type="NCBI Taxonomy" id="1303"/>
    <lineage>
        <taxon>Bacteria</taxon>
        <taxon>Bacillati</taxon>
        <taxon>Bacillota</taxon>
        <taxon>Bacilli</taxon>
        <taxon>Lactobacillales</taxon>
        <taxon>Streptococcaceae</taxon>
        <taxon>Streptococcus</taxon>
    </lineage>
</organism>
<comment type="caution">
    <text evidence="1">The sequence shown here is derived from an EMBL/GenBank/DDBJ whole genome shotgun (WGS) entry which is preliminary data.</text>
</comment>
<reference evidence="1 2" key="1">
    <citation type="journal article" date="2022" name="Med Res Arch">
        <title>Genomic identification of streptococcal strains and relation to clinical characteristics. A substudy to The Partial Oral Treatment of Endocarditis (POET) Trial.</title>
        <authorList>
            <person name="Christensen J."/>
            <person name="Jensen C."/>
            <person name="Dargis R."/>
            <person name="Nielsen X."/>
            <person name="Pries- Heje M."/>
            <person name="Wiingaard C."/>
            <person name="Ihlemann N."/>
            <person name="Gill S."/>
            <person name="Bruun N."/>
            <person name="Elming H."/>
            <person name="Povlsen J."/>
            <person name="Madsen T."/>
            <person name="Jensen K."/>
            <person name="Fuursted K."/>
            <person name="Ostergaard L."/>
            <person name="Christiansen U."/>
            <person name="Rosenvinge F."/>
            <person name="Helweg-Larsen J."/>
            <person name="Fosbol E."/>
            <person name="Kober L."/>
            <person name="Torp-Pedersen C."/>
            <person name="Tonder N."/>
            <person name="Moser C."/>
            <person name="Iversen K."/>
            <person name="Bundgaard H."/>
        </authorList>
    </citation>
    <scope>NUCLEOTIDE SEQUENCE [LARGE SCALE GENOMIC DNA]</scope>
    <source>
        <strain evidence="1 2">K16259064</strain>
    </source>
</reference>
<sequence length="464" mass="54173">MARRKLTPEEKQRRLEEKINNENSILEVFSSKSCFAGIDKCKVSLQDFSVERVEIKNLKQDSSCNLKTSIDGELLGLDIKSEFFGNITISFDTSDFKTPYCYIELIHGGLNFETVGIEGIKKRLANAIDFIKNNYGVIITYSTALFLEIELAYTIAFDKTPNLQLRSFLHKCLSSGYPPNFGNEKSKKNNYDYPILSCKISNEELTVTYDKIEKAKRKRQIRRNGSKLDNINVQRFELVLKKNKIEKFLGTNSLDLLNDAQLIEYLESKLHSTINVYIKLIEESSNETKRVLEDVYRKYGPQRYIKEFLIQVNNYSLNKLSPLVLDEEILALINIGFSKNKGRTKRAIIEYFQNSEKYYSKKNETGLMITWHVRDIFKLFYKSLDIAREKGLGCHKDTTSTHTYKHILKDYPLGYRNNIFDEIIKSNTRNQKNKIRNHVLKEFPDKYLDINKNNKKNKKIKQIK</sequence>
<name>A0AAW5WGI7_STROR</name>
<evidence type="ECO:0000313" key="2">
    <source>
        <dbReference type="Proteomes" id="UP001207177"/>
    </source>
</evidence>
<accession>A0AAW5WGI7</accession>
<proteinExistence type="predicted"/>
<dbReference type="Proteomes" id="UP001207177">
    <property type="component" value="Unassembled WGS sequence"/>
</dbReference>
<dbReference type="EMBL" id="JAKUVW010000004">
    <property type="protein sequence ID" value="MCY7059977.1"/>
    <property type="molecule type" value="Genomic_DNA"/>
</dbReference>
<protein>
    <submittedName>
        <fullName evidence="1">Uncharacterized protein</fullName>
    </submittedName>
</protein>
<dbReference type="AlphaFoldDB" id="A0AAW5WGI7"/>